<keyword evidence="2" id="KW-1185">Reference proteome</keyword>
<reference evidence="1 2" key="1">
    <citation type="submission" date="2019-03" db="EMBL/GenBank/DDBJ databases">
        <title>First draft genome of Liparis tanakae, snailfish: a comprehensive survey of snailfish specific genes.</title>
        <authorList>
            <person name="Kim W."/>
            <person name="Song I."/>
            <person name="Jeong J.-H."/>
            <person name="Kim D."/>
            <person name="Kim S."/>
            <person name="Ryu S."/>
            <person name="Song J.Y."/>
            <person name="Lee S.K."/>
        </authorList>
    </citation>
    <scope>NUCLEOTIDE SEQUENCE [LARGE SCALE GENOMIC DNA]</scope>
    <source>
        <tissue evidence="1">Muscle</tissue>
    </source>
</reference>
<gene>
    <name evidence="1" type="ORF">EYF80_063828</name>
</gene>
<protein>
    <submittedName>
        <fullName evidence="1">Uncharacterized protein</fullName>
    </submittedName>
</protein>
<comment type="caution">
    <text evidence="1">The sequence shown here is derived from an EMBL/GenBank/DDBJ whole genome shotgun (WGS) entry which is preliminary data.</text>
</comment>
<dbReference type="Proteomes" id="UP000314294">
    <property type="component" value="Unassembled WGS sequence"/>
</dbReference>
<accession>A0A4Z2EB18</accession>
<name>A0A4Z2EB18_9TELE</name>
<evidence type="ECO:0000313" key="1">
    <source>
        <dbReference type="EMBL" id="TNN26036.1"/>
    </source>
</evidence>
<dbReference type="AlphaFoldDB" id="A0A4Z2EB18"/>
<evidence type="ECO:0000313" key="2">
    <source>
        <dbReference type="Proteomes" id="UP000314294"/>
    </source>
</evidence>
<proteinExistence type="predicted"/>
<dbReference type="EMBL" id="SRLO01011115">
    <property type="protein sequence ID" value="TNN26036.1"/>
    <property type="molecule type" value="Genomic_DNA"/>
</dbReference>
<sequence length="70" mass="7772">MKCLKVGMLKEECFCSRSHGVLQPKARHAYVRPAEPPPPGVPLSSPRCRAVNNVQLSRGQKYAEWVDPAV</sequence>
<organism evidence="1 2">
    <name type="scientific">Liparis tanakae</name>
    <name type="common">Tanaka's snailfish</name>
    <dbReference type="NCBI Taxonomy" id="230148"/>
    <lineage>
        <taxon>Eukaryota</taxon>
        <taxon>Metazoa</taxon>
        <taxon>Chordata</taxon>
        <taxon>Craniata</taxon>
        <taxon>Vertebrata</taxon>
        <taxon>Euteleostomi</taxon>
        <taxon>Actinopterygii</taxon>
        <taxon>Neopterygii</taxon>
        <taxon>Teleostei</taxon>
        <taxon>Neoteleostei</taxon>
        <taxon>Acanthomorphata</taxon>
        <taxon>Eupercaria</taxon>
        <taxon>Perciformes</taxon>
        <taxon>Cottioidei</taxon>
        <taxon>Cottales</taxon>
        <taxon>Liparidae</taxon>
        <taxon>Liparis</taxon>
    </lineage>
</organism>